<dbReference type="PIRSF" id="PIRSF038885">
    <property type="entry name" value="COB"/>
    <property type="match status" value="1"/>
</dbReference>
<feature type="binding site" description="axial binding residue" evidence="18">
    <location>
        <position position="96"/>
    </location>
    <ligand>
        <name>heme b</name>
        <dbReference type="ChEBI" id="CHEBI:60344"/>
        <label>b566</label>
    </ligand>
    <ligandPart>
        <name>Fe</name>
        <dbReference type="ChEBI" id="CHEBI:18248"/>
    </ligandPart>
</feature>
<comment type="cofactor">
    <cofactor evidence="19">
        <name>heme b</name>
        <dbReference type="ChEBI" id="CHEBI:60344"/>
    </cofactor>
    <text evidence="19">Binds 2 heme groups non-covalently.</text>
</comment>
<dbReference type="GO" id="GO:0006122">
    <property type="term" value="P:mitochondrial electron transport, ubiquinol to cytochrome c"/>
    <property type="evidence" value="ECO:0007669"/>
    <property type="project" value="TreeGrafter"/>
</dbReference>
<feature type="transmembrane region" description="Helical" evidence="19">
    <location>
        <begin position="321"/>
        <end position="337"/>
    </location>
</feature>
<feature type="binding site" evidence="17">
    <location>
        <position position="200"/>
    </location>
    <ligand>
        <name>a ubiquinone</name>
        <dbReference type="ChEBI" id="CHEBI:16389"/>
    </ligand>
</feature>
<dbReference type="SUPFAM" id="SSF81648">
    <property type="entry name" value="a domain/subunit of cytochrome bc1 complex (Ubiquinol-cytochrome c reductase)"/>
    <property type="match status" value="1"/>
</dbReference>
<dbReference type="Pfam" id="PF00032">
    <property type="entry name" value="Cytochrom_B_C"/>
    <property type="match status" value="1"/>
</dbReference>
<feature type="binding site" description="axial binding residue" evidence="18">
    <location>
        <position position="82"/>
    </location>
    <ligand>
        <name>heme b</name>
        <dbReference type="ChEBI" id="CHEBI:60344"/>
        <label>b562</label>
    </ligand>
    <ligandPart>
        <name>Fe</name>
        <dbReference type="ChEBI" id="CHEBI:18248"/>
    </ligandPart>
</feature>
<dbReference type="InterPro" id="IPR048260">
    <property type="entry name" value="Cytochrome_b_C_euk/bac"/>
</dbReference>
<dbReference type="GO" id="GO:0008121">
    <property type="term" value="F:quinol-cytochrome-c reductase activity"/>
    <property type="evidence" value="ECO:0007669"/>
    <property type="project" value="InterPro"/>
</dbReference>
<evidence type="ECO:0000256" key="2">
    <source>
        <dbReference type="ARBA" id="ARBA00004448"/>
    </source>
</evidence>
<keyword evidence="12 19" id="KW-1133">Transmembrane helix</keyword>
<comment type="subcellular location">
    <subcellularLocation>
        <location evidence="2">Mitochondrion inner membrane</location>
        <topology evidence="2">Multi-pass membrane protein</topology>
    </subcellularLocation>
</comment>
<feature type="domain" description="Cytochrome b/b6 N-terminal region profile" evidence="20">
    <location>
        <begin position="1"/>
        <end position="208"/>
    </location>
</feature>
<dbReference type="InterPro" id="IPR030689">
    <property type="entry name" value="Cytochrome_b"/>
</dbReference>
<feature type="transmembrane region" description="Helical" evidence="19">
    <location>
        <begin position="343"/>
        <end position="363"/>
    </location>
</feature>
<evidence type="ECO:0000256" key="19">
    <source>
        <dbReference type="RuleBase" id="RU362117"/>
    </source>
</evidence>
<feature type="transmembrane region" description="Helical" evidence="19">
    <location>
        <begin position="75"/>
        <end position="97"/>
    </location>
</feature>
<keyword evidence="6 18" id="KW-0349">Heme</keyword>
<evidence type="ECO:0000256" key="6">
    <source>
        <dbReference type="ARBA" id="ARBA00022617"/>
    </source>
</evidence>
<evidence type="ECO:0000256" key="8">
    <source>
        <dbReference type="ARBA" id="ARBA00022692"/>
    </source>
</evidence>
<evidence type="ECO:0000256" key="14">
    <source>
        <dbReference type="ARBA" id="ARBA00023075"/>
    </source>
</evidence>
<dbReference type="PROSITE" id="PS51002">
    <property type="entry name" value="CYTB_NTER"/>
    <property type="match status" value="1"/>
</dbReference>
<sequence>MLMRKYNKLYKMINSTLIDLPTPSNLTFYWNMGSLLAMCLISQILTGSILAMHYKNDISMAFWSVSHINRDVNMGWLIRSLHSNMVSMFFIMIYLHIGRGLYYTSYHNKTVWMSGIMMLLLVMMTAFMGYVLPWGQMSYWGATVITNLISTIPYIGTEMTYWIWGNFSVNNPTLTRFYSLHFMLPFIISLLMLIHILLLHNMGSTSPMGNNSNIDKIPFHPYYTYKDLLGLCIMMFMMFIIVTLYPNNMMDPENFLMANPLSTPPHIQPEWYFLFAYAILRSIPNKIGGVVALIMAILILMLPMISKFMYKNLAMKPIKKILFWVFINVFMMLTFLGSCPIEYPFMIMSQLMTTLYFSFFIFMSL</sequence>
<dbReference type="CDD" id="cd00284">
    <property type="entry name" value="Cytochrome_b_N"/>
    <property type="match status" value="1"/>
</dbReference>
<feature type="transmembrane region" description="Helical" evidence="19">
    <location>
        <begin position="228"/>
        <end position="246"/>
    </location>
</feature>
<dbReference type="InterPro" id="IPR005798">
    <property type="entry name" value="Cyt_b/b6_C"/>
</dbReference>
<dbReference type="Pfam" id="PF00033">
    <property type="entry name" value="Cytochrome_B"/>
    <property type="match status" value="1"/>
</dbReference>
<evidence type="ECO:0000256" key="4">
    <source>
        <dbReference type="ARBA" id="ARBA00013531"/>
    </source>
</evidence>
<keyword evidence="5 19" id="KW-0813">Transport</keyword>
<proteinExistence type="inferred from homology"/>
<keyword evidence="13 18" id="KW-0408">Iron</keyword>
<keyword evidence="9 18" id="KW-0479">Metal-binding</keyword>
<feature type="binding site" description="axial binding residue" evidence="18">
    <location>
        <position position="181"/>
    </location>
    <ligand>
        <name>heme b</name>
        <dbReference type="ChEBI" id="CHEBI:60344"/>
        <label>b562</label>
    </ligand>
    <ligandPart>
        <name>Fe</name>
        <dbReference type="ChEBI" id="CHEBI:18248"/>
    </ligandPart>
</feature>
<comment type="subunit">
    <text evidence="3">The main subunits of complex b-c1 are: cytochrome b, cytochrome c1 and the Rieske protein.</text>
</comment>
<dbReference type="InterPro" id="IPR036150">
    <property type="entry name" value="Cyt_b/b6_C_sf"/>
</dbReference>
<dbReference type="PROSITE" id="PS51003">
    <property type="entry name" value="CYTB_CTER"/>
    <property type="match status" value="1"/>
</dbReference>
<comment type="similarity">
    <text evidence="19">Belongs to the cytochrome b family.</text>
</comment>
<evidence type="ECO:0000256" key="5">
    <source>
        <dbReference type="ARBA" id="ARBA00022448"/>
    </source>
</evidence>
<keyword evidence="16 19" id="KW-0472">Membrane</keyword>
<protein>
    <recommendedName>
        <fullName evidence="4 19">Cytochrome b</fullName>
    </recommendedName>
</protein>
<dbReference type="GO" id="GO:0046872">
    <property type="term" value="F:metal ion binding"/>
    <property type="evidence" value="ECO:0007669"/>
    <property type="project" value="UniProtKB-UniRule"/>
</dbReference>
<feature type="domain" description="Cytochrome b/b6 C-terminal region profile" evidence="21">
    <location>
        <begin position="209"/>
        <end position="365"/>
    </location>
</feature>
<evidence type="ECO:0000256" key="15">
    <source>
        <dbReference type="ARBA" id="ARBA00023128"/>
    </source>
</evidence>
<evidence type="ECO:0000256" key="10">
    <source>
        <dbReference type="ARBA" id="ARBA00022792"/>
    </source>
</evidence>
<evidence type="ECO:0000256" key="1">
    <source>
        <dbReference type="ARBA" id="ARBA00002566"/>
    </source>
</evidence>
<feature type="transmembrane region" description="Helical" evidence="19">
    <location>
        <begin position="139"/>
        <end position="157"/>
    </location>
</feature>
<evidence type="ECO:0000256" key="17">
    <source>
        <dbReference type="PIRSR" id="PIRSR038885-1"/>
    </source>
</evidence>
<organism evidence="22">
    <name type="scientific">Chiropterargas boueti</name>
    <dbReference type="NCBI Taxonomy" id="1827022"/>
    <lineage>
        <taxon>Eukaryota</taxon>
        <taxon>Metazoa</taxon>
        <taxon>Ecdysozoa</taxon>
        <taxon>Arthropoda</taxon>
        <taxon>Chelicerata</taxon>
        <taxon>Arachnida</taxon>
        <taxon>Acari</taxon>
        <taxon>Parasitiformes</taxon>
        <taxon>Ixodida</taxon>
        <taxon>Ixodoidea</taxon>
        <taxon>Argasidae</taxon>
        <taxon>Ornithodorinae</taxon>
        <taxon>Chiropterargas</taxon>
    </lineage>
</organism>
<evidence type="ECO:0000256" key="9">
    <source>
        <dbReference type="ARBA" id="ARBA00022723"/>
    </source>
</evidence>
<dbReference type="SUPFAM" id="SSF81342">
    <property type="entry name" value="Transmembrane di-heme cytochromes"/>
    <property type="match status" value="1"/>
</dbReference>
<keyword evidence="15 19" id="KW-0496">Mitochondrion</keyword>
<evidence type="ECO:0000256" key="18">
    <source>
        <dbReference type="PIRSR" id="PIRSR038885-2"/>
    </source>
</evidence>
<dbReference type="InterPro" id="IPR016174">
    <property type="entry name" value="Di-haem_cyt_TM"/>
</dbReference>
<dbReference type="CDD" id="cd00290">
    <property type="entry name" value="cytochrome_b_C"/>
    <property type="match status" value="1"/>
</dbReference>
<dbReference type="GO" id="GO:0045275">
    <property type="term" value="C:respiratory chain complex III"/>
    <property type="evidence" value="ECO:0007669"/>
    <property type="project" value="InterPro"/>
</dbReference>
<keyword evidence="11 19" id="KW-0249">Electron transport</keyword>
<feature type="transmembrane region" description="Helical" evidence="19">
    <location>
        <begin position="287"/>
        <end position="309"/>
    </location>
</feature>
<dbReference type="Gene3D" id="1.20.810.10">
    <property type="entry name" value="Cytochrome Bc1 Complex, Chain C"/>
    <property type="match status" value="1"/>
</dbReference>
<dbReference type="InterPro" id="IPR048259">
    <property type="entry name" value="Cytochrome_b_N_euk/bac"/>
</dbReference>
<feature type="transmembrane region" description="Helical" evidence="19">
    <location>
        <begin position="28"/>
        <end position="54"/>
    </location>
</feature>
<name>A0A1P8AG27_9ACAR</name>
<dbReference type="GO" id="GO:0016491">
    <property type="term" value="F:oxidoreductase activity"/>
    <property type="evidence" value="ECO:0007669"/>
    <property type="project" value="UniProtKB-UniRule"/>
</dbReference>
<comment type="cofactor">
    <cofactor evidence="18">
        <name>heme</name>
        <dbReference type="ChEBI" id="CHEBI:30413"/>
    </cofactor>
    <text evidence="18">Binds 2 heme groups non-covalently.</text>
</comment>
<dbReference type="AlphaFoldDB" id="A0A1P8AG27"/>
<dbReference type="InterPro" id="IPR027387">
    <property type="entry name" value="Cytb/b6-like_sf"/>
</dbReference>
<evidence type="ECO:0000256" key="13">
    <source>
        <dbReference type="ARBA" id="ARBA00023004"/>
    </source>
</evidence>
<evidence type="ECO:0000256" key="3">
    <source>
        <dbReference type="ARBA" id="ARBA00011649"/>
    </source>
</evidence>
<keyword evidence="10" id="KW-0999">Mitochondrion inner membrane</keyword>
<comment type="function">
    <text evidence="1 19">Component of the ubiquinol-cytochrome c reductase complex (complex III or cytochrome b-c1 complex) that is part of the mitochondrial respiratory chain. The b-c1 complex mediates electron transfer from ubiquinol to cytochrome c. Contributes to the generation of a proton gradient across the mitochondrial membrane that is then used for ATP synthesis.</text>
</comment>
<accession>A0A1P8AG27</accession>
<evidence type="ECO:0000259" key="21">
    <source>
        <dbReference type="PROSITE" id="PS51003"/>
    </source>
</evidence>
<evidence type="ECO:0000256" key="16">
    <source>
        <dbReference type="ARBA" id="ARBA00023136"/>
    </source>
</evidence>
<dbReference type="EMBL" id="KR907232">
    <property type="protein sequence ID" value="AMX74077.1"/>
    <property type="molecule type" value="Genomic_DNA"/>
</dbReference>
<feature type="binding site" description="axial binding residue" evidence="18">
    <location>
        <position position="195"/>
    </location>
    <ligand>
        <name>heme b</name>
        <dbReference type="ChEBI" id="CHEBI:60344"/>
        <label>b566</label>
    </ligand>
    <ligandPart>
        <name>Fe</name>
        <dbReference type="ChEBI" id="CHEBI:18248"/>
    </ligandPart>
</feature>
<keyword evidence="14" id="KW-0830">Ubiquinone</keyword>
<feature type="transmembrane region" description="Helical" evidence="19">
    <location>
        <begin position="112"/>
        <end position="132"/>
    </location>
</feature>
<reference evidence="22" key="1">
    <citation type="journal article" date="2019" name="Ticks Tick Borne Dis.">
        <title>Argasid and ixodid systematics: Implications for soft tick evolution and systematics, with a new argasid species list.</title>
        <authorList>
            <person name="Mans B.J."/>
            <person name="Featherston J."/>
            <person name="Kvas M."/>
            <person name="Pillay K.A."/>
            <person name="de Klerk D.G."/>
            <person name="Pienaar R."/>
            <person name="de Castro M.H."/>
            <person name="Schwan T.G."/>
            <person name="Lopez J.E."/>
            <person name="Teel P."/>
            <person name="Perez de Leon A.A."/>
            <person name="Sonenshine D.E."/>
            <person name="Egekwu N.I."/>
            <person name="Bakkes D.K."/>
            <person name="Heyne H."/>
            <person name="Kanduma E.G."/>
            <person name="Nyangiwe N."/>
            <person name="Bouattour A."/>
            <person name="Latif A.A."/>
        </authorList>
    </citation>
    <scope>NUCLEOTIDE SEQUENCE</scope>
    <source>
        <strain evidence="22">1</strain>
    </source>
</reference>
<keyword evidence="7 19" id="KW-0679">Respiratory chain</keyword>
<dbReference type="PANTHER" id="PTHR19271:SF16">
    <property type="entry name" value="CYTOCHROME B"/>
    <property type="match status" value="1"/>
</dbReference>
<evidence type="ECO:0000256" key="11">
    <source>
        <dbReference type="ARBA" id="ARBA00022982"/>
    </source>
</evidence>
<evidence type="ECO:0000256" key="7">
    <source>
        <dbReference type="ARBA" id="ARBA00022660"/>
    </source>
</evidence>
<dbReference type="InterPro" id="IPR005797">
    <property type="entry name" value="Cyt_b/b6_N"/>
</dbReference>
<evidence type="ECO:0000256" key="12">
    <source>
        <dbReference type="ARBA" id="ARBA00022989"/>
    </source>
</evidence>
<dbReference type="PANTHER" id="PTHR19271">
    <property type="entry name" value="CYTOCHROME B"/>
    <property type="match status" value="1"/>
</dbReference>
<keyword evidence="8 19" id="KW-0812">Transmembrane</keyword>
<dbReference type="GO" id="GO:0005743">
    <property type="term" value="C:mitochondrial inner membrane"/>
    <property type="evidence" value="ECO:0007669"/>
    <property type="project" value="UniProtKB-SubCell"/>
</dbReference>
<gene>
    <name evidence="22" type="primary">CYTB</name>
</gene>
<geneLocation type="mitochondrion" evidence="22"/>
<evidence type="ECO:0000313" key="22">
    <source>
        <dbReference type="EMBL" id="AMX74077.1"/>
    </source>
</evidence>
<evidence type="ECO:0000259" key="20">
    <source>
        <dbReference type="PROSITE" id="PS51002"/>
    </source>
</evidence>
<feature type="transmembrane region" description="Helical" evidence="19">
    <location>
        <begin position="177"/>
        <end position="199"/>
    </location>
</feature>